<sequence>MPGNKSELKSLRATKYTSSLRRSGGIDRLRGSSYRAGLRLLDLLDRTRGREHRFLPPRRYRRFIGNGDFLKVGREITAYMRDELGMGPSHDVLDAGCGAGRVAIPLTDVLTEGSYLGFDIVPHAIEWCSSTIGARHPNFRFEHVDIRQEIYNPEGRLSASDVRFPAEDSSFDIAALVGLISHLMPEEMDNYLAESARVLRAGGRCFATAYLVDDKVAENISRGNTAFSFTHDHGNYFVHSKEEPTYAIAYRLEHIQAVAARYDLRMCQEPRLGTWGVSTRRPASMDLLVLERA</sequence>
<keyword evidence="2" id="KW-0489">Methyltransferase</keyword>
<dbReference type="GO" id="GO:0008168">
    <property type="term" value="F:methyltransferase activity"/>
    <property type="evidence" value="ECO:0007669"/>
    <property type="project" value="UniProtKB-KW"/>
</dbReference>
<dbReference type="Pfam" id="PF13649">
    <property type="entry name" value="Methyltransf_25"/>
    <property type="match status" value="1"/>
</dbReference>
<dbReference type="CDD" id="cd02440">
    <property type="entry name" value="AdoMet_MTases"/>
    <property type="match status" value="1"/>
</dbReference>
<keyword evidence="2" id="KW-0808">Transferase</keyword>
<feature type="domain" description="Methyltransferase" evidence="1">
    <location>
        <begin position="92"/>
        <end position="203"/>
    </location>
</feature>
<dbReference type="EMBL" id="BAAAKV010000017">
    <property type="protein sequence ID" value="GAA1166066.1"/>
    <property type="molecule type" value="Genomic_DNA"/>
</dbReference>
<name>A0ABN1UVF8_9ACTN</name>
<dbReference type="Gene3D" id="3.40.50.150">
    <property type="entry name" value="Vaccinia Virus protein VP39"/>
    <property type="match status" value="1"/>
</dbReference>
<keyword evidence="3" id="KW-1185">Reference proteome</keyword>
<reference evidence="2 3" key="1">
    <citation type="journal article" date="2019" name="Int. J. Syst. Evol. Microbiol.">
        <title>The Global Catalogue of Microorganisms (GCM) 10K type strain sequencing project: providing services to taxonomists for standard genome sequencing and annotation.</title>
        <authorList>
            <consortium name="The Broad Institute Genomics Platform"/>
            <consortium name="The Broad Institute Genome Sequencing Center for Infectious Disease"/>
            <person name="Wu L."/>
            <person name="Ma J."/>
        </authorList>
    </citation>
    <scope>NUCLEOTIDE SEQUENCE [LARGE SCALE GENOMIC DNA]</scope>
    <source>
        <strain evidence="2 3">JCM 12696</strain>
    </source>
</reference>
<dbReference type="GO" id="GO:0032259">
    <property type="term" value="P:methylation"/>
    <property type="evidence" value="ECO:0007669"/>
    <property type="project" value="UniProtKB-KW"/>
</dbReference>
<evidence type="ECO:0000313" key="2">
    <source>
        <dbReference type="EMBL" id="GAA1166066.1"/>
    </source>
</evidence>
<organism evidence="2 3">
    <name type="scientific">Streptomyces hebeiensis</name>
    <dbReference type="NCBI Taxonomy" id="229486"/>
    <lineage>
        <taxon>Bacteria</taxon>
        <taxon>Bacillati</taxon>
        <taxon>Actinomycetota</taxon>
        <taxon>Actinomycetes</taxon>
        <taxon>Kitasatosporales</taxon>
        <taxon>Streptomycetaceae</taxon>
        <taxon>Streptomyces</taxon>
    </lineage>
</organism>
<gene>
    <name evidence="2" type="ORF">GCM10009654_23720</name>
</gene>
<dbReference type="SUPFAM" id="SSF53335">
    <property type="entry name" value="S-adenosyl-L-methionine-dependent methyltransferases"/>
    <property type="match status" value="1"/>
</dbReference>
<proteinExistence type="predicted"/>
<protein>
    <submittedName>
        <fullName evidence="2">Class I SAM-dependent methyltransferase</fullName>
    </submittedName>
</protein>
<dbReference type="InterPro" id="IPR029063">
    <property type="entry name" value="SAM-dependent_MTases_sf"/>
</dbReference>
<evidence type="ECO:0000313" key="3">
    <source>
        <dbReference type="Proteomes" id="UP001501371"/>
    </source>
</evidence>
<comment type="caution">
    <text evidence="2">The sequence shown here is derived from an EMBL/GenBank/DDBJ whole genome shotgun (WGS) entry which is preliminary data.</text>
</comment>
<dbReference type="InterPro" id="IPR041698">
    <property type="entry name" value="Methyltransf_25"/>
</dbReference>
<dbReference type="RefSeq" id="WP_344274212.1">
    <property type="nucleotide sequence ID" value="NZ_BAAAKV010000017.1"/>
</dbReference>
<evidence type="ECO:0000259" key="1">
    <source>
        <dbReference type="Pfam" id="PF13649"/>
    </source>
</evidence>
<dbReference type="Proteomes" id="UP001501371">
    <property type="component" value="Unassembled WGS sequence"/>
</dbReference>
<accession>A0ABN1UVF8</accession>